<reference evidence="1" key="2">
    <citation type="journal article" date="2015" name="Data Brief">
        <title>Shoot transcriptome of the giant reed, Arundo donax.</title>
        <authorList>
            <person name="Barrero R.A."/>
            <person name="Guerrero F.D."/>
            <person name="Moolhuijzen P."/>
            <person name="Goolsby J.A."/>
            <person name="Tidwell J."/>
            <person name="Bellgard S.E."/>
            <person name="Bellgard M.I."/>
        </authorList>
    </citation>
    <scope>NUCLEOTIDE SEQUENCE</scope>
    <source>
        <tissue evidence="1">Shoot tissue taken approximately 20 cm above the soil surface</tissue>
    </source>
</reference>
<dbReference type="EMBL" id="GBRH01206243">
    <property type="protein sequence ID" value="JAD91652.1"/>
    <property type="molecule type" value="Transcribed_RNA"/>
</dbReference>
<organism evidence="1">
    <name type="scientific">Arundo donax</name>
    <name type="common">Giant reed</name>
    <name type="synonym">Donax arundinaceus</name>
    <dbReference type="NCBI Taxonomy" id="35708"/>
    <lineage>
        <taxon>Eukaryota</taxon>
        <taxon>Viridiplantae</taxon>
        <taxon>Streptophyta</taxon>
        <taxon>Embryophyta</taxon>
        <taxon>Tracheophyta</taxon>
        <taxon>Spermatophyta</taxon>
        <taxon>Magnoliopsida</taxon>
        <taxon>Liliopsida</taxon>
        <taxon>Poales</taxon>
        <taxon>Poaceae</taxon>
        <taxon>PACMAD clade</taxon>
        <taxon>Arundinoideae</taxon>
        <taxon>Arundineae</taxon>
        <taxon>Arundo</taxon>
    </lineage>
</organism>
<dbReference type="AlphaFoldDB" id="A0A0A9E6S5"/>
<proteinExistence type="predicted"/>
<sequence length="52" mass="6090">MSWPILASHLPHLCWVTPRNLELPLTKPAPCRRRTWTNSSLLKFLIFFISSL</sequence>
<accession>A0A0A9E6S5</accession>
<evidence type="ECO:0000313" key="1">
    <source>
        <dbReference type="EMBL" id="JAD91652.1"/>
    </source>
</evidence>
<reference evidence="1" key="1">
    <citation type="submission" date="2014-09" db="EMBL/GenBank/DDBJ databases">
        <authorList>
            <person name="Magalhaes I.L.F."/>
            <person name="Oliveira U."/>
            <person name="Santos F.R."/>
            <person name="Vidigal T.H.D.A."/>
            <person name="Brescovit A.D."/>
            <person name="Santos A.J."/>
        </authorList>
    </citation>
    <scope>NUCLEOTIDE SEQUENCE</scope>
    <source>
        <tissue evidence="1">Shoot tissue taken approximately 20 cm above the soil surface</tissue>
    </source>
</reference>
<protein>
    <submittedName>
        <fullName evidence="1">Gl15</fullName>
    </submittedName>
</protein>
<name>A0A0A9E6S5_ARUDO</name>